<name>A0A2N5CSL7_9CAUL</name>
<gene>
    <name evidence="6" type="ORF">C1707_04825</name>
    <name evidence="7" type="ORF">CFHF_13600</name>
</gene>
<feature type="domain" description="HTH lacI-type" evidence="5">
    <location>
        <begin position="13"/>
        <end position="67"/>
    </location>
</feature>
<dbReference type="InterPro" id="IPR046335">
    <property type="entry name" value="LacI/GalR-like_sensor"/>
</dbReference>
<dbReference type="Gene3D" id="1.10.260.40">
    <property type="entry name" value="lambda repressor-like DNA-binding domains"/>
    <property type="match status" value="1"/>
</dbReference>
<accession>A0A2N5CSL7</accession>
<dbReference type="PANTHER" id="PTHR30146:SF153">
    <property type="entry name" value="LACTOSE OPERON REPRESSOR"/>
    <property type="match status" value="1"/>
</dbReference>
<organism evidence="7 8">
    <name type="scientific">Caulobacter flavus</name>
    <dbReference type="NCBI Taxonomy" id="1679497"/>
    <lineage>
        <taxon>Bacteria</taxon>
        <taxon>Pseudomonadati</taxon>
        <taxon>Pseudomonadota</taxon>
        <taxon>Alphaproteobacteria</taxon>
        <taxon>Caulobacterales</taxon>
        <taxon>Caulobacteraceae</taxon>
        <taxon>Caulobacter</taxon>
    </lineage>
</organism>
<dbReference type="InterPro" id="IPR010982">
    <property type="entry name" value="Lambda_DNA-bd_dom_sf"/>
</dbReference>
<keyword evidence="9" id="KW-1185">Reference proteome</keyword>
<dbReference type="OrthoDB" id="7185860at2"/>
<keyword evidence="4" id="KW-0812">Transmembrane</keyword>
<dbReference type="EMBL" id="PJRQ01000026">
    <property type="protein sequence ID" value="PLR13875.1"/>
    <property type="molecule type" value="Genomic_DNA"/>
</dbReference>
<dbReference type="RefSeq" id="WP_101713546.1">
    <property type="nucleotide sequence ID" value="NZ_CP026100.1"/>
</dbReference>
<dbReference type="PROSITE" id="PS50932">
    <property type="entry name" value="HTH_LACI_2"/>
    <property type="match status" value="1"/>
</dbReference>
<dbReference type="PANTHER" id="PTHR30146">
    <property type="entry name" value="LACI-RELATED TRANSCRIPTIONAL REPRESSOR"/>
    <property type="match status" value="1"/>
</dbReference>
<dbReference type="Pfam" id="PF00356">
    <property type="entry name" value="LacI"/>
    <property type="match status" value="1"/>
</dbReference>
<keyword evidence="1" id="KW-0805">Transcription regulation</keyword>
<reference evidence="6 9" key="2">
    <citation type="submission" date="2018-01" db="EMBL/GenBank/DDBJ databases">
        <title>Complete genome sequence of Caulobacter flavus RHGG3.</title>
        <authorList>
            <person name="Yang E."/>
        </authorList>
    </citation>
    <scope>NUCLEOTIDE SEQUENCE [LARGE SCALE GENOMIC DNA]</scope>
    <source>
        <strain evidence="6 9">RHGG3</strain>
    </source>
</reference>
<evidence type="ECO:0000256" key="3">
    <source>
        <dbReference type="ARBA" id="ARBA00023163"/>
    </source>
</evidence>
<keyword evidence="2" id="KW-0238">DNA-binding</keyword>
<proteinExistence type="predicted"/>
<dbReference type="CDD" id="cd01392">
    <property type="entry name" value="HTH_LacI"/>
    <property type="match status" value="1"/>
</dbReference>
<dbReference type="SMART" id="SM00354">
    <property type="entry name" value="HTH_LACI"/>
    <property type="match status" value="1"/>
</dbReference>
<dbReference type="AlphaFoldDB" id="A0A2N5CSL7"/>
<dbReference type="SUPFAM" id="SSF47413">
    <property type="entry name" value="lambda repressor-like DNA-binding domains"/>
    <property type="match status" value="1"/>
</dbReference>
<evidence type="ECO:0000256" key="2">
    <source>
        <dbReference type="ARBA" id="ARBA00023125"/>
    </source>
</evidence>
<dbReference type="CDD" id="cd01545">
    <property type="entry name" value="PBP1_SalR"/>
    <property type="match status" value="1"/>
</dbReference>
<keyword evidence="4" id="KW-1133">Transmembrane helix</keyword>
<evidence type="ECO:0000313" key="9">
    <source>
        <dbReference type="Proteomes" id="UP000281192"/>
    </source>
</evidence>
<evidence type="ECO:0000313" key="6">
    <source>
        <dbReference type="EMBL" id="AYV45630.1"/>
    </source>
</evidence>
<dbReference type="KEGG" id="cfh:C1707_04825"/>
<dbReference type="EMBL" id="CP026100">
    <property type="protein sequence ID" value="AYV45630.1"/>
    <property type="molecule type" value="Genomic_DNA"/>
</dbReference>
<feature type="transmembrane region" description="Helical" evidence="4">
    <location>
        <begin position="75"/>
        <end position="97"/>
    </location>
</feature>
<keyword evidence="4" id="KW-0472">Membrane</keyword>
<dbReference type="InterPro" id="IPR000843">
    <property type="entry name" value="HTH_LacI"/>
</dbReference>
<reference evidence="7 8" key="1">
    <citation type="submission" date="2017-12" db="EMBL/GenBank/DDBJ databases">
        <title>The genome sequence of Caulobacter flavus CGMCC1 15093.</title>
        <authorList>
            <person name="Gao J."/>
            <person name="Mao X."/>
            <person name="Sun J."/>
        </authorList>
    </citation>
    <scope>NUCLEOTIDE SEQUENCE [LARGE SCALE GENOMIC DNA]</scope>
    <source>
        <strain evidence="7 8">CGMCC1 15093</strain>
    </source>
</reference>
<evidence type="ECO:0000256" key="4">
    <source>
        <dbReference type="SAM" id="Phobius"/>
    </source>
</evidence>
<dbReference type="Pfam" id="PF13377">
    <property type="entry name" value="Peripla_BP_3"/>
    <property type="match status" value="1"/>
</dbReference>
<dbReference type="GO" id="GO:0003700">
    <property type="term" value="F:DNA-binding transcription factor activity"/>
    <property type="evidence" value="ECO:0007669"/>
    <property type="project" value="TreeGrafter"/>
</dbReference>
<evidence type="ECO:0000256" key="1">
    <source>
        <dbReference type="ARBA" id="ARBA00023015"/>
    </source>
</evidence>
<protein>
    <submittedName>
        <fullName evidence="7">LacI family transcriptional regulator</fullName>
    </submittedName>
</protein>
<sequence>MQRARRPREKARVTIKDVAARAGVSAMTVSNVFNGTGKFSRETRERVMAAIAALGYVPSSAARRLVGAAPARVGLLYAGVDSMFIHAVLAAAAVASAERGLQLITRKAGSPGEALEVARSLQRSGADALLLLPPFDTVLSGSPGFAALGLAAASIATAAPLPDMITVRIDNRAASHAVTARLAAKGRRRIAVIAGPQDHSDSAERLEGCRQALAAHGLPLPDELVIEGRFTFESGLAATERLLALPEPPDAIVAANDDMAAGALWVAHRRGLSLPRDLAVAGFDDTLLATRVWPPLTTVRQPIDRMTGRALDLLLEALRQPPGTTAPADVLEAYDLVERASA</sequence>
<evidence type="ECO:0000259" key="5">
    <source>
        <dbReference type="PROSITE" id="PS50932"/>
    </source>
</evidence>
<dbReference type="Proteomes" id="UP000281192">
    <property type="component" value="Chromosome"/>
</dbReference>
<dbReference type="Proteomes" id="UP000234483">
    <property type="component" value="Unassembled WGS sequence"/>
</dbReference>
<keyword evidence="3" id="KW-0804">Transcription</keyword>
<dbReference type="Gene3D" id="3.40.50.2300">
    <property type="match status" value="2"/>
</dbReference>
<evidence type="ECO:0000313" key="7">
    <source>
        <dbReference type="EMBL" id="PLR13875.1"/>
    </source>
</evidence>
<dbReference type="InterPro" id="IPR028082">
    <property type="entry name" value="Peripla_BP_I"/>
</dbReference>
<dbReference type="GO" id="GO:0000976">
    <property type="term" value="F:transcription cis-regulatory region binding"/>
    <property type="evidence" value="ECO:0007669"/>
    <property type="project" value="TreeGrafter"/>
</dbReference>
<dbReference type="SUPFAM" id="SSF53822">
    <property type="entry name" value="Periplasmic binding protein-like I"/>
    <property type="match status" value="1"/>
</dbReference>
<evidence type="ECO:0000313" key="8">
    <source>
        <dbReference type="Proteomes" id="UP000234483"/>
    </source>
</evidence>